<protein>
    <recommendedName>
        <fullName evidence="3">Class I glutamine amidotransferase-like protein</fullName>
    </recommendedName>
</protein>
<dbReference type="Pfam" id="PF17124">
    <property type="entry name" value="ThiJ_like"/>
    <property type="match status" value="1"/>
</dbReference>
<reference evidence="1" key="1">
    <citation type="submission" date="2023-01" db="EMBL/GenBank/DDBJ databases">
        <authorList>
            <person name="Piombo E."/>
        </authorList>
    </citation>
    <scope>NUCLEOTIDE SEQUENCE</scope>
</reference>
<keyword evidence="2" id="KW-1185">Reference proteome</keyword>
<organism evidence="1 2">
    <name type="scientific">Clonostachys chloroleuca</name>
    <dbReference type="NCBI Taxonomy" id="1926264"/>
    <lineage>
        <taxon>Eukaryota</taxon>
        <taxon>Fungi</taxon>
        <taxon>Dikarya</taxon>
        <taxon>Ascomycota</taxon>
        <taxon>Pezizomycotina</taxon>
        <taxon>Sordariomycetes</taxon>
        <taxon>Hypocreomycetidae</taxon>
        <taxon>Hypocreales</taxon>
        <taxon>Bionectriaceae</taxon>
        <taxon>Clonostachys</taxon>
    </lineage>
</organism>
<evidence type="ECO:0000313" key="1">
    <source>
        <dbReference type="EMBL" id="CAI6094179.1"/>
    </source>
</evidence>
<evidence type="ECO:0008006" key="3">
    <source>
        <dbReference type="Google" id="ProtNLM"/>
    </source>
</evidence>
<dbReference type="InterPro" id="IPR029062">
    <property type="entry name" value="Class_I_gatase-like"/>
</dbReference>
<dbReference type="Gene3D" id="3.40.50.880">
    <property type="match status" value="1"/>
</dbReference>
<dbReference type="PANTHER" id="PTHR43068:SF1">
    <property type="entry name" value="SLR1854 PROTEIN"/>
    <property type="match status" value="1"/>
</dbReference>
<accession>A0AA35MCE4</accession>
<evidence type="ECO:0000313" key="2">
    <source>
        <dbReference type="Proteomes" id="UP001160390"/>
    </source>
</evidence>
<dbReference type="EMBL" id="CABFNP030001250">
    <property type="protein sequence ID" value="CAI6094179.1"/>
    <property type="molecule type" value="Genomic_DNA"/>
</dbReference>
<gene>
    <name evidence="1" type="ORF">CCHLO57077_00012280</name>
</gene>
<comment type="caution">
    <text evidence="1">The sequence shown here is derived from an EMBL/GenBank/DDBJ whole genome shotgun (WGS) entry which is preliminary data.</text>
</comment>
<proteinExistence type="predicted"/>
<dbReference type="AlphaFoldDB" id="A0AA35MCE4"/>
<dbReference type="PANTHER" id="PTHR43068">
    <property type="entry name" value="SLR1854 PROTEIN"/>
    <property type="match status" value="1"/>
</dbReference>
<dbReference type="SUPFAM" id="SSF52317">
    <property type="entry name" value="Class I glutamine amidotransferase-like"/>
    <property type="match status" value="1"/>
</dbReference>
<name>A0AA35MCE4_9HYPO</name>
<sequence>MSVPKALIMMADYGHDPTETVVPYTAMSKAGFDISFATEHGKVPQCDKRMLEGVWQKLLGATQAVVDLYTIMATSTEIQRPLSWTAPDFTLDTFDLVLFPGGHDKGLRQLIDSPRVHELVALYFPQTKKPSRKVAAAICHGVMVLSESKDTSGRSVISSCTTTTLPAFFERFIFWTTWPALGSYYKTYGAWSDNTATFVQKALSNPAQLKTSMSSVPYDISHMKKIIFEFRFV</sequence>
<dbReference type="Proteomes" id="UP001160390">
    <property type="component" value="Unassembled WGS sequence"/>
</dbReference>
<dbReference type="InterPro" id="IPR032633">
    <property type="entry name" value="ThiJ-like"/>
</dbReference>